<dbReference type="OMA" id="GITWIDN"/>
<name>A0A165HE18_XYLHT</name>
<protein>
    <recommendedName>
        <fullName evidence="2">RNA polymerase II holoenzyme cyclin-like subunit</fullName>
    </recommendedName>
</protein>
<evidence type="ECO:0000259" key="5">
    <source>
        <dbReference type="SMART" id="SM00385"/>
    </source>
</evidence>
<feature type="region of interest" description="Disordered" evidence="4">
    <location>
        <begin position="383"/>
        <end position="418"/>
    </location>
</feature>
<evidence type="ECO:0000313" key="6">
    <source>
        <dbReference type="EMBL" id="KZF23369.1"/>
    </source>
</evidence>
<evidence type="ECO:0000313" key="7">
    <source>
        <dbReference type="Proteomes" id="UP000076632"/>
    </source>
</evidence>
<dbReference type="CDD" id="cd20546">
    <property type="entry name" value="CYCLIN_SpCG1C_ScCTK2-like_rpt2"/>
    <property type="match status" value="1"/>
</dbReference>
<comment type="similarity">
    <text evidence="1">Belongs to the cyclin family. Cyclin C subfamily.</text>
</comment>
<dbReference type="GO" id="GO:0016538">
    <property type="term" value="F:cyclin-dependent protein serine/threonine kinase regulator activity"/>
    <property type="evidence" value="ECO:0007669"/>
    <property type="project" value="InterPro"/>
</dbReference>
<dbReference type="InterPro" id="IPR036915">
    <property type="entry name" value="Cyclin-like_sf"/>
</dbReference>
<feature type="domain" description="Cyclin-like" evidence="5">
    <location>
        <begin position="172"/>
        <end position="257"/>
    </location>
</feature>
<feature type="compositionally biased region" description="Basic and acidic residues" evidence="4">
    <location>
        <begin position="300"/>
        <end position="325"/>
    </location>
</feature>
<dbReference type="PANTHER" id="PTHR10026">
    <property type="entry name" value="CYCLIN"/>
    <property type="match status" value="1"/>
</dbReference>
<dbReference type="EMBL" id="KV407457">
    <property type="protein sequence ID" value="KZF23369.1"/>
    <property type="molecule type" value="Genomic_DNA"/>
</dbReference>
<dbReference type="SUPFAM" id="SSF47954">
    <property type="entry name" value="Cyclin-like"/>
    <property type="match status" value="2"/>
</dbReference>
<dbReference type="RefSeq" id="XP_018188924.1">
    <property type="nucleotide sequence ID" value="XM_018335957.1"/>
</dbReference>
<keyword evidence="3" id="KW-0195">Cyclin</keyword>
<dbReference type="GO" id="GO:0006357">
    <property type="term" value="P:regulation of transcription by RNA polymerase II"/>
    <property type="evidence" value="ECO:0007669"/>
    <property type="project" value="InterPro"/>
</dbReference>
<feature type="compositionally biased region" description="Basic and acidic residues" evidence="4">
    <location>
        <begin position="390"/>
        <end position="418"/>
    </location>
</feature>
<keyword evidence="7" id="KW-1185">Reference proteome</keyword>
<evidence type="ECO:0000256" key="1">
    <source>
        <dbReference type="ARBA" id="ARBA00008638"/>
    </source>
</evidence>
<dbReference type="OrthoDB" id="4951845at2759"/>
<reference evidence="6 7" key="1">
    <citation type="journal article" date="2016" name="Fungal Biol.">
        <title>The genome of Xylona heveae provides a window into fungal endophytism.</title>
        <authorList>
            <person name="Gazis R."/>
            <person name="Kuo A."/>
            <person name="Riley R."/>
            <person name="LaButti K."/>
            <person name="Lipzen A."/>
            <person name="Lin J."/>
            <person name="Amirebrahimi M."/>
            <person name="Hesse C.N."/>
            <person name="Spatafora J.W."/>
            <person name="Henrissat B."/>
            <person name="Hainaut M."/>
            <person name="Grigoriev I.V."/>
            <person name="Hibbett D.S."/>
        </authorList>
    </citation>
    <scope>NUCLEOTIDE SEQUENCE [LARGE SCALE GENOMIC DNA]</scope>
    <source>
        <strain evidence="6 7">TC161</strain>
    </source>
</reference>
<organism evidence="6 7">
    <name type="scientific">Xylona heveae (strain CBS 132557 / TC161)</name>
    <dbReference type="NCBI Taxonomy" id="1328760"/>
    <lineage>
        <taxon>Eukaryota</taxon>
        <taxon>Fungi</taxon>
        <taxon>Dikarya</taxon>
        <taxon>Ascomycota</taxon>
        <taxon>Pezizomycotina</taxon>
        <taxon>Xylonomycetes</taxon>
        <taxon>Xylonales</taxon>
        <taxon>Xylonaceae</taxon>
        <taxon>Xylona</taxon>
    </lineage>
</organism>
<dbReference type="Gene3D" id="1.10.472.10">
    <property type="entry name" value="Cyclin-like"/>
    <property type="match status" value="2"/>
</dbReference>
<dbReference type="InterPro" id="IPR006671">
    <property type="entry name" value="Cyclin_N"/>
</dbReference>
<dbReference type="InterPro" id="IPR013763">
    <property type="entry name" value="Cyclin-like_dom"/>
</dbReference>
<accession>A0A165HE18</accession>
<dbReference type="FunFam" id="1.10.472.10:FF:000073">
    <property type="entry name" value="C-type cyclin"/>
    <property type="match status" value="1"/>
</dbReference>
<dbReference type="AlphaFoldDB" id="A0A165HE18"/>
<evidence type="ECO:0000256" key="3">
    <source>
        <dbReference type="RuleBase" id="RU000383"/>
    </source>
</evidence>
<feature type="domain" description="Cyclin-like" evidence="5">
    <location>
        <begin position="60"/>
        <end position="159"/>
    </location>
</feature>
<proteinExistence type="inferred from homology"/>
<dbReference type="GeneID" id="28901094"/>
<dbReference type="Pfam" id="PF00134">
    <property type="entry name" value="Cyclin_N"/>
    <property type="match status" value="1"/>
</dbReference>
<feature type="region of interest" description="Disordered" evidence="4">
    <location>
        <begin position="296"/>
        <end position="355"/>
    </location>
</feature>
<sequence>MAPSMPLVHNDEAVIPRPGPHPSFIQVAKPYMFEQEIEGCMRATGVNEAKEDTLRLQGVAWIDSVRKTLQLPVRTFNTAVVYYHKFRLVHADNEYSFVDAAAAALFTACKIEDTLKKSKEILCGAYNMKLSPAERLSPDDPLFENPSKLIIGLERLMLEASSFDYRNRYPQKLLLKLVKLYGFDKETVGKMAYNMSLDLYRTFAPLKQSTSTLALACIELSARILDVPLGKLEDAEIYGNWSTSREQVMETLLDLLELYTHHRGSTVVGPEYSIETFITIRITLNQESASHHYPRFTEWNSHKPETNGAEADVRNGTKESRDGRDTTNSQHGSPPAMGPVSALGTRGRVGERSRDGTVRFMLDAERAREEQVQVAEYFKVEEEEYEVEVEIDRGRGRERERERDRDRDRDNGRERRRI</sequence>
<dbReference type="InterPro" id="IPR043198">
    <property type="entry name" value="Cyclin/Ssn8"/>
</dbReference>
<gene>
    <name evidence="6" type="ORF">L228DRAFT_282103</name>
</gene>
<dbReference type="STRING" id="1328760.A0A165HE18"/>
<dbReference type="InParanoid" id="A0A165HE18"/>
<dbReference type="FunFam" id="1.10.472.10:FF:000101">
    <property type="entry name" value="Cyclin, putative"/>
    <property type="match status" value="1"/>
</dbReference>
<evidence type="ECO:0000256" key="4">
    <source>
        <dbReference type="SAM" id="MobiDB-lite"/>
    </source>
</evidence>
<dbReference type="Proteomes" id="UP000076632">
    <property type="component" value="Unassembled WGS sequence"/>
</dbReference>
<dbReference type="SMART" id="SM00385">
    <property type="entry name" value="CYCLIN"/>
    <property type="match status" value="2"/>
</dbReference>
<dbReference type="FunCoup" id="A0A165HE18">
    <property type="interactions" value="83"/>
</dbReference>
<evidence type="ECO:0000256" key="2">
    <source>
        <dbReference type="ARBA" id="ARBA00014912"/>
    </source>
</evidence>